<feature type="domain" description="Glycosyl transferase family 1" evidence="2">
    <location>
        <begin position="194"/>
        <end position="339"/>
    </location>
</feature>
<dbReference type="Proteomes" id="UP000050320">
    <property type="component" value="Unassembled WGS sequence"/>
</dbReference>
<dbReference type="InterPro" id="IPR001296">
    <property type="entry name" value="Glyco_trans_1"/>
</dbReference>
<protein>
    <recommendedName>
        <fullName evidence="8">Glycosyl transferase family 1 domain-containing protein</fullName>
    </recommendedName>
</protein>
<keyword evidence="6" id="KW-1185">Reference proteome</keyword>
<evidence type="ECO:0000259" key="3">
    <source>
        <dbReference type="Pfam" id="PF13439"/>
    </source>
</evidence>
<dbReference type="SUPFAM" id="SSF53756">
    <property type="entry name" value="UDP-Glycosyltransferase/glycogen phosphorylase"/>
    <property type="match status" value="1"/>
</dbReference>
<evidence type="ECO:0008006" key="8">
    <source>
        <dbReference type="Google" id="ProtNLM"/>
    </source>
</evidence>
<dbReference type="RefSeq" id="WP_054964132.1">
    <property type="nucleotide sequence ID" value="NZ_LJCQ01000192.1"/>
</dbReference>
<proteinExistence type="predicted"/>
<organism evidence="4 7">
    <name type="scientific">Acidiplasma aeolicum</name>
    <dbReference type="NCBI Taxonomy" id="507754"/>
    <lineage>
        <taxon>Archaea</taxon>
        <taxon>Methanobacteriati</taxon>
        <taxon>Thermoplasmatota</taxon>
        <taxon>Thermoplasmata</taxon>
        <taxon>Thermoplasmatales</taxon>
        <taxon>Ferroplasmaceae</taxon>
        <taxon>Acidiplasma</taxon>
    </lineage>
</organism>
<evidence type="ECO:0000313" key="5">
    <source>
        <dbReference type="EMBL" id="KQB36119.1"/>
    </source>
</evidence>
<dbReference type="PANTHER" id="PTHR46401:SF2">
    <property type="entry name" value="GLYCOSYLTRANSFERASE WBBK-RELATED"/>
    <property type="match status" value="1"/>
</dbReference>
<reference evidence="4 7" key="1">
    <citation type="submission" date="2015-09" db="EMBL/GenBank/DDBJ databases">
        <title>Draft genome sequence of Acidiplasma aeolicum DSM 18409.</title>
        <authorList>
            <person name="Hemp J."/>
        </authorList>
    </citation>
    <scope>NUCLEOTIDE SEQUENCE [LARGE SCALE GENOMIC DNA]</scope>
    <source>
        <strain evidence="4 7">V</strain>
    </source>
</reference>
<feature type="domain" description="Glycosyltransferase subfamily 4-like N-terminal" evidence="3">
    <location>
        <begin position="14"/>
        <end position="182"/>
    </location>
</feature>
<evidence type="ECO:0000313" key="7">
    <source>
        <dbReference type="Proteomes" id="UP000050515"/>
    </source>
</evidence>
<dbReference type="AlphaFoldDB" id="A0A0P9CUS3"/>
<reference evidence="5 6" key="2">
    <citation type="submission" date="2015-09" db="EMBL/GenBank/DDBJ databases">
        <title>Heavy metals and arsenic resistance mechanisms in polyextremophilic archaea of the family Ferroplasmaceae.</title>
        <authorList>
            <person name="Bulaev A.G."/>
            <person name="Kanygina A.V."/>
        </authorList>
    </citation>
    <scope>NUCLEOTIDE SEQUENCE [LARGE SCALE GENOMIC DNA]</scope>
    <source>
        <strain evidence="5 6">VT</strain>
    </source>
</reference>
<dbReference type="EMBL" id="LKBG01000048">
    <property type="protein sequence ID" value="KQB36119.1"/>
    <property type="molecule type" value="Genomic_DNA"/>
</dbReference>
<comment type="caution">
    <text evidence="4">The sequence shown here is derived from an EMBL/GenBank/DDBJ whole genome shotgun (WGS) entry which is preliminary data.</text>
</comment>
<dbReference type="PANTHER" id="PTHR46401">
    <property type="entry name" value="GLYCOSYLTRANSFERASE WBBK-RELATED"/>
    <property type="match status" value="1"/>
</dbReference>
<dbReference type="Pfam" id="PF13439">
    <property type="entry name" value="Glyco_transf_4"/>
    <property type="match status" value="1"/>
</dbReference>
<dbReference type="CDD" id="cd03801">
    <property type="entry name" value="GT4_PimA-like"/>
    <property type="match status" value="1"/>
</dbReference>
<evidence type="ECO:0000259" key="2">
    <source>
        <dbReference type="Pfam" id="PF00534"/>
    </source>
</evidence>
<dbReference type="PATRIC" id="fig|507754.4.peg.993"/>
<dbReference type="InterPro" id="IPR028098">
    <property type="entry name" value="Glyco_trans_4-like_N"/>
</dbReference>
<dbReference type="EMBL" id="LJCQ01000192">
    <property type="protein sequence ID" value="KPV46711.1"/>
    <property type="molecule type" value="Genomic_DNA"/>
</dbReference>
<dbReference type="GO" id="GO:0016757">
    <property type="term" value="F:glycosyltransferase activity"/>
    <property type="evidence" value="ECO:0007669"/>
    <property type="project" value="InterPro"/>
</dbReference>
<keyword evidence="1" id="KW-0808">Transferase</keyword>
<sequence>MKIIILVRILWTAGAQKIAIAEAKQLTKMGYKVKLVFLRATESGRNLLNELEDIDYEIFSGENYKPKGIYSFITGIFMPNRRGEGTVDYNLINKFARSVKKGDADYIICHDQWAGLAGLKIKRKLGIPYSVMMHEHVNGKYNVPVLGKIATKMERDVLQNADKIFAVTEKIANNVTSIYGFKCEPDLVGMTLQKTKNFHERDNIILATSTWSKDRSPDTYLDIIEAIPDFKLYFIGRWNLKSEFEDFKNNVYKRNLQEKVIINDNMPDEELDELYASSKFVIRFAGPMEYGPGLAIVLAISHLTPVIIDSTLGISDIIKKYGGGYIVDKNDINKISNFILENNNEINYEKLQNNLLNITKEYTWEKHCRILMNILK</sequence>
<dbReference type="OrthoDB" id="132546at2157"/>
<dbReference type="Pfam" id="PF00534">
    <property type="entry name" value="Glycos_transf_1"/>
    <property type="match status" value="1"/>
</dbReference>
<evidence type="ECO:0000313" key="4">
    <source>
        <dbReference type="EMBL" id="KPV46711.1"/>
    </source>
</evidence>
<evidence type="ECO:0000256" key="1">
    <source>
        <dbReference type="ARBA" id="ARBA00022679"/>
    </source>
</evidence>
<name>A0A0P9CUS3_9ARCH</name>
<dbReference type="Proteomes" id="UP000050515">
    <property type="component" value="Unassembled WGS sequence"/>
</dbReference>
<accession>A0A0P9CUS3</accession>
<dbReference type="Gene3D" id="3.40.50.2000">
    <property type="entry name" value="Glycogen Phosphorylase B"/>
    <property type="match status" value="2"/>
</dbReference>
<gene>
    <name evidence="5" type="ORF">AOG54_08005</name>
    <name evidence="4" type="ORF">SE19_04355</name>
</gene>
<evidence type="ECO:0000313" key="6">
    <source>
        <dbReference type="Proteomes" id="UP000050320"/>
    </source>
</evidence>